<protein>
    <submittedName>
        <fullName evidence="1">Uncharacterized protein</fullName>
    </submittedName>
</protein>
<name>A0A2P2IWW1_RHIMU</name>
<proteinExistence type="predicted"/>
<evidence type="ECO:0000313" key="1">
    <source>
        <dbReference type="EMBL" id="MBW85701.1"/>
    </source>
</evidence>
<sequence length="46" mass="5009">MATMATATPTAISTSRVCKNAISMIIDHLTSPTQDRNFEININART</sequence>
<dbReference type="EMBL" id="GGEC01005218">
    <property type="protein sequence ID" value="MBW85701.1"/>
    <property type="molecule type" value="Transcribed_RNA"/>
</dbReference>
<reference evidence="1" key="1">
    <citation type="submission" date="2018-02" db="EMBL/GenBank/DDBJ databases">
        <title>Rhizophora mucronata_Transcriptome.</title>
        <authorList>
            <person name="Meera S.P."/>
            <person name="Sreeshan A."/>
            <person name="Augustine A."/>
        </authorList>
    </citation>
    <scope>NUCLEOTIDE SEQUENCE</scope>
    <source>
        <tissue evidence="1">Leaf</tissue>
    </source>
</reference>
<accession>A0A2P2IWW1</accession>
<dbReference type="AlphaFoldDB" id="A0A2P2IWW1"/>
<organism evidence="1">
    <name type="scientific">Rhizophora mucronata</name>
    <name type="common">Asiatic mangrove</name>
    <dbReference type="NCBI Taxonomy" id="61149"/>
    <lineage>
        <taxon>Eukaryota</taxon>
        <taxon>Viridiplantae</taxon>
        <taxon>Streptophyta</taxon>
        <taxon>Embryophyta</taxon>
        <taxon>Tracheophyta</taxon>
        <taxon>Spermatophyta</taxon>
        <taxon>Magnoliopsida</taxon>
        <taxon>eudicotyledons</taxon>
        <taxon>Gunneridae</taxon>
        <taxon>Pentapetalae</taxon>
        <taxon>rosids</taxon>
        <taxon>fabids</taxon>
        <taxon>Malpighiales</taxon>
        <taxon>Rhizophoraceae</taxon>
        <taxon>Rhizophora</taxon>
    </lineage>
</organism>